<proteinExistence type="inferred from homology"/>
<evidence type="ECO:0000256" key="2">
    <source>
        <dbReference type="ARBA" id="ARBA00001966"/>
    </source>
</evidence>
<comment type="cofactor">
    <cofactor evidence="2">
        <name>[4Fe-4S] cluster</name>
        <dbReference type="ChEBI" id="CHEBI:49883"/>
    </cofactor>
</comment>
<keyword evidence="5" id="KW-0949">S-adenosyl-L-methionine</keyword>
<keyword evidence="6" id="KW-0479">Metal-binding</keyword>
<evidence type="ECO:0000256" key="6">
    <source>
        <dbReference type="ARBA" id="ARBA00022723"/>
    </source>
</evidence>
<dbReference type="Gene3D" id="3.20.20.70">
    <property type="entry name" value="Aldolase class I"/>
    <property type="match status" value="1"/>
</dbReference>
<evidence type="ECO:0000256" key="9">
    <source>
        <dbReference type="ARBA" id="ARBA00023014"/>
    </source>
</evidence>
<dbReference type="CDD" id="cd01335">
    <property type="entry name" value="Radical_SAM"/>
    <property type="match status" value="1"/>
</dbReference>
<evidence type="ECO:0000256" key="8">
    <source>
        <dbReference type="ARBA" id="ARBA00023004"/>
    </source>
</evidence>
<keyword evidence="4" id="KW-0004">4Fe-4S</keyword>
<evidence type="ECO:0000313" key="11">
    <source>
        <dbReference type="Proteomes" id="UP000619238"/>
    </source>
</evidence>
<evidence type="ECO:0000256" key="3">
    <source>
        <dbReference type="ARBA" id="ARBA00008703"/>
    </source>
</evidence>
<evidence type="ECO:0000256" key="7">
    <source>
        <dbReference type="ARBA" id="ARBA00022898"/>
    </source>
</evidence>
<dbReference type="PANTHER" id="PTHR30538:SF0">
    <property type="entry name" value="L-LYSINE 2,3-AMINOMUTASE AQ_1632-RELATED"/>
    <property type="match status" value="1"/>
</dbReference>
<dbReference type="InterPro" id="IPR013785">
    <property type="entry name" value="Aldolase_TIM"/>
</dbReference>
<evidence type="ECO:0000256" key="4">
    <source>
        <dbReference type="ARBA" id="ARBA00022485"/>
    </source>
</evidence>
<comment type="caution">
    <text evidence="10">The sequence shown here is derived from an EMBL/GenBank/DDBJ whole genome shotgun (WGS) entry which is preliminary data.</text>
</comment>
<dbReference type="InterPro" id="IPR003739">
    <property type="entry name" value="Lys_aminomutase/Glu_NH3_mut"/>
</dbReference>
<dbReference type="SFLD" id="SFLDS00029">
    <property type="entry name" value="Radical_SAM"/>
    <property type="match status" value="1"/>
</dbReference>
<keyword evidence="11" id="KW-1185">Reference proteome</keyword>
<dbReference type="SFLD" id="SFLDG01070">
    <property type="entry name" value="PLP-dependent"/>
    <property type="match status" value="1"/>
</dbReference>
<keyword evidence="7" id="KW-0663">Pyridoxal phosphate</keyword>
<accession>A0ABR7QET1</accession>
<organism evidence="10 11">
    <name type="scientific">Kordia aestuariivivens</name>
    <dbReference type="NCBI Taxonomy" id="2759037"/>
    <lineage>
        <taxon>Bacteria</taxon>
        <taxon>Pseudomonadati</taxon>
        <taxon>Bacteroidota</taxon>
        <taxon>Flavobacteriia</taxon>
        <taxon>Flavobacteriales</taxon>
        <taxon>Flavobacteriaceae</taxon>
        <taxon>Kordia</taxon>
    </lineage>
</organism>
<keyword evidence="9" id="KW-0411">Iron-sulfur</keyword>
<protein>
    <submittedName>
        <fullName evidence="10">Lysine 2,3-aminomutase</fullName>
    </submittedName>
</protein>
<dbReference type="RefSeq" id="WP_187564126.1">
    <property type="nucleotide sequence ID" value="NZ_JACGWS010000016.1"/>
</dbReference>
<comment type="similarity">
    <text evidence="3">Belongs to the radical SAM superfamily. KamA family.</text>
</comment>
<evidence type="ECO:0000313" key="10">
    <source>
        <dbReference type="EMBL" id="MBC8757081.1"/>
    </source>
</evidence>
<reference evidence="10 11" key="1">
    <citation type="submission" date="2020-07" db="EMBL/GenBank/DDBJ databases">
        <title>Description of Kordia aestuariivivens sp. nov., isolated from a tidal flat.</title>
        <authorList>
            <person name="Park S."/>
            <person name="Yoon J.-H."/>
        </authorList>
    </citation>
    <scope>NUCLEOTIDE SEQUENCE [LARGE SCALE GENOMIC DNA]</scope>
    <source>
        <strain evidence="10 11">YSTF-M3</strain>
    </source>
</reference>
<dbReference type="EMBL" id="JACGWS010000016">
    <property type="protein sequence ID" value="MBC8757081.1"/>
    <property type="molecule type" value="Genomic_DNA"/>
</dbReference>
<evidence type="ECO:0000256" key="5">
    <source>
        <dbReference type="ARBA" id="ARBA00022691"/>
    </source>
</evidence>
<comment type="cofactor">
    <cofactor evidence="1">
        <name>pyridoxal 5'-phosphate</name>
        <dbReference type="ChEBI" id="CHEBI:597326"/>
    </cofactor>
</comment>
<gene>
    <name evidence="10" type="ORF">H2O64_20580</name>
</gene>
<dbReference type="Proteomes" id="UP000619238">
    <property type="component" value="Unassembled WGS sequence"/>
</dbReference>
<name>A0ABR7QET1_9FLAO</name>
<dbReference type="SUPFAM" id="SSF102114">
    <property type="entry name" value="Radical SAM enzymes"/>
    <property type="match status" value="1"/>
</dbReference>
<dbReference type="InterPro" id="IPR007197">
    <property type="entry name" value="rSAM"/>
</dbReference>
<keyword evidence="8" id="KW-0408">Iron</keyword>
<dbReference type="PANTHER" id="PTHR30538">
    <property type="entry name" value="LYSINE 2,3-AMINOMUTASE-RELATED"/>
    <property type="match status" value="1"/>
</dbReference>
<sequence length="418" mass="48444">MQKFKSYTLNKLEKIPQLSGLSEEQMEEIKIVSSIYPFKTNNYVLEKLIDWNNIPDDPIFRLNFPHKEMLQTEDFEQLKEVRANGTEQEIKQVIYDIRMKLNPHPAGQTDLNGAYLGEEKLEGIQHKYNDILLFFPSQSQTCHAYCTFCFRWPQFINDLDFKIQSKEIDPLLEYLERNPQISEVLFTGGDPMIMNSRVLDSYIEPLLKVDSITTIRIGTKALSYWPYKFTTDDDAEGMLNVLQKITDAGKHLGFMAHFNHPVELEPPVVKEAIDNLRKVGATIRTQSPLLRFINNSAETWTTMWERQVQLNCIPYYMFLPRDTGAQHYFAETLESAYELYTEAIRNCTGLASTAKGPVMSMTHGKVEILGVNDNVYTLRYVKHRDNSKTFKVFTAEPTTPKPMWIDDLVEVKSEITNY</sequence>
<dbReference type="InterPro" id="IPR058240">
    <property type="entry name" value="rSAM_sf"/>
</dbReference>
<evidence type="ECO:0000256" key="1">
    <source>
        <dbReference type="ARBA" id="ARBA00001933"/>
    </source>
</evidence>